<accession>A0A7U3NMZ5</accession>
<dbReference type="AlphaFoldDB" id="A0A7U3NMZ5"/>
<dbReference type="EMBL" id="CP063311">
    <property type="protein sequence ID" value="QOV21870.1"/>
    <property type="molecule type" value="Genomic_DNA"/>
</dbReference>
<evidence type="ECO:0000313" key="2">
    <source>
        <dbReference type="EMBL" id="QOV21870.1"/>
    </source>
</evidence>
<dbReference type="Pfam" id="PF17265">
    <property type="entry name" value="DUF5331"/>
    <property type="match status" value="1"/>
</dbReference>
<organism evidence="2 3">
    <name type="scientific">Anabaenopsis elenkinii CCIBt3563</name>
    <dbReference type="NCBI Taxonomy" id="2779889"/>
    <lineage>
        <taxon>Bacteria</taxon>
        <taxon>Bacillati</taxon>
        <taxon>Cyanobacteriota</taxon>
        <taxon>Cyanophyceae</taxon>
        <taxon>Nostocales</taxon>
        <taxon>Nodulariaceae</taxon>
        <taxon>Anabaenopsis</taxon>
    </lineage>
</organism>
<name>A0A7U3NMZ5_9CYAN</name>
<protein>
    <submittedName>
        <fullName evidence="2">DUF5331 domain-containing protein</fullName>
    </submittedName>
</protein>
<reference evidence="3" key="1">
    <citation type="submission" date="2020-10" db="EMBL/GenBank/DDBJ databases">
        <title>Genome-based taxonomic classification of the species Anabaenopsis elenkinii.</title>
        <authorList>
            <person name="Delbaje E."/>
            <person name="Andreote A.P.D."/>
            <person name="Pellegrinetti T.A."/>
            <person name="Cruz R.B."/>
            <person name="Branco L.H.Z."/>
            <person name="Fiore M.F."/>
        </authorList>
    </citation>
    <scope>NUCLEOTIDE SEQUENCE [LARGE SCALE GENOMIC DNA]</scope>
    <source>
        <strain evidence="3">CCIBt3563</strain>
    </source>
</reference>
<dbReference type="KEGG" id="aee:IM676_14265"/>
<keyword evidence="3" id="KW-1185">Reference proteome</keyword>
<feature type="region of interest" description="Disordered" evidence="1">
    <location>
        <begin position="145"/>
        <end position="201"/>
    </location>
</feature>
<dbReference type="InterPro" id="IPR020346">
    <property type="entry name" value="Uncharacterised_15.3kDa"/>
</dbReference>
<sequence length="201" mass="22555">MAFFNSFTDEIRQKWLEFFEINREWIVLHMKADSVPTPDGGKRPSSYLILGVINALEPQLAQLMMPFSKLNPDPDTLIDVLELDFDPDMALGYRPNSTEQMRGVNQQRKEDFHRHGLGGASKKGQNKLDGRLNSSLTMEADDFGGVSFGSTPGSPEILDDSQGKDILSDVWGEETELEKSGEDLSEDVFDESELARLFPKP</sequence>
<proteinExistence type="predicted"/>
<evidence type="ECO:0000256" key="1">
    <source>
        <dbReference type="SAM" id="MobiDB-lite"/>
    </source>
</evidence>
<feature type="compositionally biased region" description="Acidic residues" evidence="1">
    <location>
        <begin position="183"/>
        <end position="192"/>
    </location>
</feature>
<evidence type="ECO:0000313" key="3">
    <source>
        <dbReference type="Proteomes" id="UP000593846"/>
    </source>
</evidence>
<dbReference type="RefSeq" id="WP_200987512.1">
    <property type="nucleotide sequence ID" value="NZ_CP063311.1"/>
</dbReference>
<gene>
    <name evidence="2" type="ORF">IM676_14265</name>
</gene>
<dbReference type="Proteomes" id="UP000593846">
    <property type="component" value="Chromosome"/>
</dbReference>